<gene>
    <name evidence="2" type="ORF">ENT17_11745</name>
</gene>
<dbReference type="InterPro" id="IPR000866">
    <property type="entry name" value="AhpC/TSA"/>
</dbReference>
<dbReference type="AlphaFoldDB" id="A0A7C4Q325"/>
<feature type="domain" description="Alkyl hydroperoxide reductase subunit C/ Thiol specific antioxidant" evidence="1">
    <location>
        <begin position="1"/>
        <end position="80"/>
    </location>
</feature>
<dbReference type="InterPro" id="IPR036249">
    <property type="entry name" value="Thioredoxin-like_sf"/>
</dbReference>
<dbReference type="GO" id="GO:0016209">
    <property type="term" value="F:antioxidant activity"/>
    <property type="evidence" value="ECO:0007669"/>
    <property type="project" value="InterPro"/>
</dbReference>
<name>A0A7C4Q325_9CHLR</name>
<dbReference type="Pfam" id="PF00578">
    <property type="entry name" value="AhpC-TSA"/>
    <property type="match status" value="1"/>
</dbReference>
<proteinExistence type="predicted"/>
<protein>
    <submittedName>
        <fullName evidence="2">Redoxin domain-containing protein</fullName>
    </submittedName>
</protein>
<dbReference type="Gene3D" id="3.40.30.10">
    <property type="entry name" value="Glutaredoxin"/>
    <property type="match status" value="1"/>
</dbReference>
<dbReference type="EMBL" id="DSXR01000119">
    <property type="protein sequence ID" value="HGS88271.1"/>
    <property type="molecule type" value="Genomic_DNA"/>
</dbReference>
<comment type="caution">
    <text evidence="2">The sequence shown here is derived from an EMBL/GenBank/DDBJ whole genome shotgun (WGS) entry which is preliminary data.</text>
</comment>
<reference evidence="2" key="1">
    <citation type="journal article" date="2020" name="mSystems">
        <title>Genome- and Community-Level Interaction Insights into Carbon Utilization and Element Cycling Functions of Hydrothermarchaeota in Hydrothermal Sediment.</title>
        <authorList>
            <person name="Zhou Z."/>
            <person name="Liu Y."/>
            <person name="Xu W."/>
            <person name="Pan J."/>
            <person name="Luo Z.H."/>
            <person name="Li M."/>
        </authorList>
    </citation>
    <scope>NUCLEOTIDE SEQUENCE [LARGE SCALE GENOMIC DNA]</scope>
    <source>
        <strain evidence="2">SpSt-556</strain>
    </source>
</reference>
<sequence length="109" mass="12656">MAQLRQDYDEFSRRGAEIIALGPDGPRAYQRFWELENMPFVGVPDIKSKIADKYYQEVNLLKLGRMPAVFVIDKNGMIRYKHYASSMSDIPDNNEILKVIEEIGEEQDE</sequence>
<dbReference type="GO" id="GO:0016491">
    <property type="term" value="F:oxidoreductase activity"/>
    <property type="evidence" value="ECO:0007669"/>
    <property type="project" value="InterPro"/>
</dbReference>
<dbReference type="SUPFAM" id="SSF52833">
    <property type="entry name" value="Thioredoxin-like"/>
    <property type="match status" value="1"/>
</dbReference>
<organism evidence="2">
    <name type="scientific">Bellilinea caldifistulae</name>
    <dbReference type="NCBI Taxonomy" id="360411"/>
    <lineage>
        <taxon>Bacteria</taxon>
        <taxon>Bacillati</taxon>
        <taxon>Chloroflexota</taxon>
        <taxon>Anaerolineae</taxon>
        <taxon>Anaerolineales</taxon>
        <taxon>Anaerolineaceae</taxon>
        <taxon>Bellilinea</taxon>
    </lineage>
</organism>
<evidence type="ECO:0000259" key="1">
    <source>
        <dbReference type="Pfam" id="PF00578"/>
    </source>
</evidence>
<evidence type="ECO:0000313" key="2">
    <source>
        <dbReference type="EMBL" id="HGS88271.1"/>
    </source>
</evidence>
<accession>A0A7C4Q325</accession>